<dbReference type="Proteomes" id="UP001601992">
    <property type="component" value="Unassembled WGS sequence"/>
</dbReference>
<dbReference type="InterPro" id="IPR051699">
    <property type="entry name" value="Rpn/YhgA-like_nuclease"/>
</dbReference>
<protein>
    <submittedName>
        <fullName evidence="2">Rpn family recombination-promoting nuclease/putative transposase</fullName>
    </submittedName>
</protein>
<dbReference type="PANTHER" id="PTHR34611">
    <property type="match status" value="1"/>
</dbReference>
<accession>A0ABW6SEA9</accession>
<dbReference type="RefSeq" id="WP_157186749.1">
    <property type="nucleotide sequence ID" value="NZ_JBIAQY010000028.1"/>
</dbReference>
<dbReference type="PANTHER" id="PTHR34611:SF2">
    <property type="entry name" value="INACTIVE RECOMBINATION-PROMOTING NUCLEASE-LIKE PROTEIN RPNE-RELATED"/>
    <property type="match status" value="1"/>
</dbReference>
<feature type="domain" description="Transposase (putative) YhgA-like" evidence="1">
    <location>
        <begin position="7"/>
        <end position="183"/>
    </location>
</feature>
<organism evidence="2 3">
    <name type="scientific">Nocardia jiangxiensis</name>
    <dbReference type="NCBI Taxonomy" id="282685"/>
    <lineage>
        <taxon>Bacteria</taxon>
        <taxon>Bacillati</taxon>
        <taxon>Actinomycetota</taxon>
        <taxon>Actinomycetes</taxon>
        <taxon>Mycobacteriales</taxon>
        <taxon>Nocardiaceae</taxon>
        <taxon>Nocardia</taxon>
    </lineage>
</organism>
<dbReference type="EMBL" id="JBIAQY010000028">
    <property type="protein sequence ID" value="MFF3574605.1"/>
    <property type="molecule type" value="Genomic_DNA"/>
</dbReference>
<gene>
    <name evidence="2" type="ORF">ACFYXQ_43335</name>
</gene>
<evidence type="ECO:0000259" key="1">
    <source>
        <dbReference type="Pfam" id="PF04754"/>
    </source>
</evidence>
<keyword evidence="3" id="KW-1185">Reference proteome</keyword>
<name>A0ABW6SEA9_9NOCA</name>
<reference evidence="2 3" key="1">
    <citation type="submission" date="2024-10" db="EMBL/GenBank/DDBJ databases">
        <title>The Natural Products Discovery Center: Release of the First 8490 Sequenced Strains for Exploring Actinobacteria Biosynthetic Diversity.</title>
        <authorList>
            <person name="Kalkreuter E."/>
            <person name="Kautsar S.A."/>
            <person name="Yang D."/>
            <person name="Bader C.D."/>
            <person name="Teijaro C.N."/>
            <person name="Fluegel L."/>
            <person name="Davis C.M."/>
            <person name="Simpson J.R."/>
            <person name="Lauterbach L."/>
            <person name="Steele A.D."/>
            <person name="Gui C."/>
            <person name="Meng S."/>
            <person name="Li G."/>
            <person name="Viehrig K."/>
            <person name="Ye F."/>
            <person name="Su P."/>
            <person name="Kiefer A.F."/>
            <person name="Nichols A."/>
            <person name="Cepeda A.J."/>
            <person name="Yan W."/>
            <person name="Fan B."/>
            <person name="Jiang Y."/>
            <person name="Adhikari A."/>
            <person name="Zheng C.-J."/>
            <person name="Schuster L."/>
            <person name="Cowan T.M."/>
            <person name="Smanski M.J."/>
            <person name="Chevrette M.G."/>
            <person name="De Carvalho L.P.S."/>
            <person name="Shen B."/>
        </authorList>
    </citation>
    <scope>NUCLEOTIDE SEQUENCE [LARGE SCALE GENOMIC DNA]</scope>
    <source>
        <strain evidence="2 3">NPDC002593</strain>
    </source>
</reference>
<sequence length="329" mass="36846">MTSDPSNPHDALIRKLLSNPDDAGAEIRLISPKDIADRLDWDALERMDGAFVSADLRAQYSDLLFRTRIKRGRQRAFVYLLLEHQSTPDPLMAFRILEYQIAIIRKHLRDFGKRGRKKVDRIPAVLSLVVHAGPKGVHWNAPLEVSELFDLDPDTRAVMQDYLPRMRYLLDDVNAIDAPTLLARPGTPRSRLALALVKTTGRGRLILLPTLPDLVPDVLALLEGPDAREDFQVIVTYIEGVGKLRPNELESFADQLGPIAKEIIVTTAEMLRAEGEARGRAAVLIDQLVDKFGALNPAVEQTVYAADIEQLKLWSRRVLRASTLEETLA</sequence>
<comment type="caution">
    <text evidence="2">The sequence shown here is derived from an EMBL/GenBank/DDBJ whole genome shotgun (WGS) entry which is preliminary data.</text>
</comment>
<evidence type="ECO:0000313" key="2">
    <source>
        <dbReference type="EMBL" id="MFF3574605.1"/>
    </source>
</evidence>
<dbReference type="Pfam" id="PF04754">
    <property type="entry name" value="Transposase_31"/>
    <property type="match status" value="1"/>
</dbReference>
<proteinExistence type="predicted"/>
<evidence type="ECO:0000313" key="3">
    <source>
        <dbReference type="Proteomes" id="UP001601992"/>
    </source>
</evidence>
<dbReference type="InterPro" id="IPR006842">
    <property type="entry name" value="Transposase_31"/>
</dbReference>